<evidence type="ECO:0000313" key="2">
    <source>
        <dbReference type="Proteomes" id="UP000591131"/>
    </source>
</evidence>
<dbReference type="Proteomes" id="UP000591131">
    <property type="component" value="Unassembled WGS sequence"/>
</dbReference>
<organism evidence="1 2">
    <name type="scientific">Perkinsus chesapeaki</name>
    <name type="common">Clam parasite</name>
    <name type="synonym">Perkinsus andrewsi</name>
    <dbReference type="NCBI Taxonomy" id="330153"/>
    <lineage>
        <taxon>Eukaryota</taxon>
        <taxon>Sar</taxon>
        <taxon>Alveolata</taxon>
        <taxon>Perkinsozoa</taxon>
        <taxon>Perkinsea</taxon>
        <taxon>Perkinsida</taxon>
        <taxon>Perkinsidae</taxon>
        <taxon>Perkinsus</taxon>
    </lineage>
</organism>
<name>A0A7J6KIS3_PERCH</name>
<gene>
    <name evidence="1" type="ORF">FOL47_006351</name>
</gene>
<feature type="non-terminal residue" evidence="1">
    <location>
        <position position="1"/>
    </location>
</feature>
<dbReference type="AlphaFoldDB" id="A0A7J6KIS3"/>
<reference evidence="1 2" key="1">
    <citation type="submission" date="2020-04" db="EMBL/GenBank/DDBJ databases">
        <title>Perkinsus chesapeaki whole genome sequence.</title>
        <authorList>
            <person name="Bogema D.R."/>
        </authorList>
    </citation>
    <scope>NUCLEOTIDE SEQUENCE [LARGE SCALE GENOMIC DNA]</scope>
    <source>
        <strain evidence="1">ATCC PRA-425</strain>
    </source>
</reference>
<dbReference type="EMBL" id="JAAPAO010003521">
    <property type="protein sequence ID" value="KAF4646416.1"/>
    <property type="molecule type" value="Genomic_DNA"/>
</dbReference>
<proteinExistence type="predicted"/>
<keyword evidence="2" id="KW-1185">Reference proteome</keyword>
<sequence length="157" mass="17308">AEYEQAYKIFCTLIGPNSSWIHDHEHDPAATQLSEINGIFQQATSMVSGYVPSSIIDDPLNYTAGALDLKEKCSTLHKWYGSLKGLYDGFPNISKSLDGPDIKDGLRSMASLASTEGWEPAVMAALICYHLSQHKDSPRARSCMYALYLLLSSSDEK</sequence>
<evidence type="ECO:0000313" key="1">
    <source>
        <dbReference type="EMBL" id="KAF4646416.1"/>
    </source>
</evidence>
<accession>A0A7J6KIS3</accession>
<protein>
    <submittedName>
        <fullName evidence="1">Uncharacterized protein</fullName>
    </submittedName>
</protein>
<dbReference type="OrthoDB" id="10444799at2759"/>
<comment type="caution">
    <text evidence="1">The sequence shown here is derived from an EMBL/GenBank/DDBJ whole genome shotgun (WGS) entry which is preliminary data.</text>
</comment>
<feature type="non-terminal residue" evidence="1">
    <location>
        <position position="157"/>
    </location>
</feature>